<evidence type="ECO:0000313" key="3">
    <source>
        <dbReference type="Proteomes" id="UP001483337"/>
    </source>
</evidence>
<evidence type="ECO:0000313" key="2">
    <source>
        <dbReference type="EMBL" id="WZB88928.1"/>
    </source>
</evidence>
<sequence length="715" mass="79723">MKVAFQQEDIQLLSSILQEELILEMPSVPVLEVKCAVTKDQLMILTQHPPGVSVDTDKIFTVLEESLQWQSQYHDEKIQLYVRVSGEKLPYSKKLITVQAKEAPEVPEIQLPEFNNDLDHNGSNDNGSDDNGSNKQVIFPPLEIPEISPPVTEDIIANNPFSSLIDDETSNPDFASLTDENISDNHHSSDNSFNSDTILSFNRSFESDVTFSSDISLSNDDDLENESANSFESDVSFGSDISLSNDDDLENESANSFESDVSFGSDISLSNDDDLETEHEEIYDPFEDEEHLSSTKKPFSPPPIPIIVGAVLGIAVIFGGGTFFMTRACIVGQCQELQTAAQFKTESQQVLSKATSEKELIPLQQQLNQVIDGLKTIPQFSPRYQEAQELTNNFSQQLTKINSVIQALQAGSQAEQSSQKPATSLDELRSRQALWRKAITPLESVKSSSELSQIVKTKLPSYKNNLQTINKQLLTEEAWQKKLATAKTVADAAIKRQAAARSANDWQRVEFGWKGAVNTLKSIPNTSTAYTEAQTLLIDYQQKLTLARNTAGRETRAVQNYQQATSFANQAKTYENKNQWQSAVLSWEQAVKTAQQVSQDSLQYSQAQALIEPYSIALAQAKEKFQLYGNLDQTRADLNSTCVNGIRFCNFTIENGRIIVRLTADYDQRLLSGSPELQNHFSTLQQALGVISENSNLPVFLYNSQGQERYMKNPQ</sequence>
<dbReference type="RefSeq" id="WP_353931833.1">
    <property type="nucleotide sequence ID" value="NZ_CP150886.1"/>
</dbReference>
<protein>
    <submittedName>
        <fullName evidence="2">Uncharacterized protein</fullName>
    </submittedName>
</protein>
<reference evidence="2 3" key="1">
    <citation type="submission" date="2024-04" db="EMBL/GenBank/DDBJ databases">
        <title>Okeanomitos corallinicola gen. &amp; sp. nov. (Nostocales, Cyanobacteria), a new toxic marine heterocyst-forming cyanobacterium from a coral reef.</title>
        <authorList>
            <person name="Li H."/>
            <person name="Li R."/>
            <person name="Kang J."/>
            <person name="Hii K.S."/>
            <person name="Mohamed H.F."/>
            <person name="Xu X."/>
            <person name="Luo Z."/>
        </authorList>
    </citation>
    <scope>NUCLEOTIDE SEQUENCE [LARGE SCALE GENOMIC DNA]</scope>
    <source>
        <strain evidence="2 3">TIOX110</strain>
    </source>
</reference>
<dbReference type="Proteomes" id="UP001483337">
    <property type="component" value="Chromosome"/>
</dbReference>
<keyword evidence="3" id="KW-1185">Reference proteome</keyword>
<dbReference type="EMBL" id="CP150886">
    <property type="protein sequence ID" value="WZB88928.1"/>
    <property type="molecule type" value="Genomic_DNA"/>
</dbReference>
<evidence type="ECO:0000256" key="1">
    <source>
        <dbReference type="SAM" id="MobiDB-lite"/>
    </source>
</evidence>
<organism evidence="2 3">
    <name type="scientific">Okeanomitos corallinicola TIOX110</name>
    <dbReference type="NCBI Taxonomy" id="3133117"/>
    <lineage>
        <taxon>Bacteria</taxon>
        <taxon>Bacillati</taxon>
        <taxon>Cyanobacteriota</taxon>
        <taxon>Cyanophyceae</taxon>
        <taxon>Nostocales</taxon>
        <taxon>Aphanizomenonaceae</taxon>
        <taxon>Okeanomitos</taxon>
    </lineage>
</organism>
<proteinExistence type="predicted"/>
<feature type="region of interest" description="Disordered" evidence="1">
    <location>
        <begin position="162"/>
        <end position="193"/>
    </location>
</feature>
<feature type="compositionally biased region" description="Low complexity" evidence="1">
    <location>
        <begin position="123"/>
        <end position="134"/>
    </location>
</feature>
<gene>
    <name evidence="2" type="ORF">WJM97_04405</name>
</gene>
<accession>A0ABZ2UXI2</accession>
<name>A0ABZ2UXI2_9CYAN</name>
<feature type="region of interest" description="Disordered" evidence="1">
    <location>
        <begin position="113"/>
        <end position="137"/>
    </location>
</feature>